<dbReference type="EMBL" id="SOZI01000023">
    <property type="protein sequence ID" value="TNY22565.1"/>
    <property type="molecule type" value="Genomic_DNA"/>
</dbReference>
<evidence type="ECO:0000256" key="1">
    <source>
        <dbReference type="SAM" id="Phobius"/>
    </source>
</evidence>
<organism evidence="2 3">
    <name type="scientific">Rhodotorula diobovata</name>
    <dbReference type="NCBI Taxonomy" id="5288"/>
    <lineage>
        <taxon>Eukaryota</taxon>
        <taxon>Fungi</taxon>
        <taxon>Dikarya</taxon>
        <taxon>Basidiomycota</taxon>
        <taxon>Pucciniomycotina</taxon>
        <taxon>Microbotryomycetes</taxon>
        <taxon>Sporidiobolales</taxon>
        <taxon>Sporidiobolaceae</taxon>
        <taxon>Rhodotorula</taxon>
    </lineage>
</organism>
<gene>
    <name evidence="2" type="ORF">DMC30DRAFT_374032</name>
</gene>
<dbReference type="AlphaFoldDB" id="A0A5C5G0X0"/>
<keyword evidence="1" id="KW-0812">Transmembrane</keyword>
<feature type="transmembrane region" description="Helical" evidence="1">
    <location>
        <begin position="246"/>
        <end position="266"/>
    </location>
</feature>
<feature type="transmembrane region" description="Helical" evidence="1">
    <location>
        <begin position="103"/>
        <end position="124"/>
    </location>
</feature>
<reference evidence="2 3" key="1">
    <citation type="submission" date="2019-03" db="EMBL/GenBank/DDBJ databases">
        <title>Rhodosporidium diobovatum UCD-FST 08-225 genome sequencing, assembly, and annotation.</title>
        <authorList>
            <person name="Fakankun I.U."/>
            <person name="Fristensky B."/>
            <person name="Levin D.B."/>
        </authorList>
    </citation>
    <scope>NUCLEOTIDE SEQUENCE [LARGE SCALE GENOMIC DNA]</scope>
    <source>
        <strain evidence="2 3">UCD-FST 08-225</strain>
    </source>
</reference>
<dbReference type="OrthoDB" id="15595at2759"/>
<keyword evidence="1" id="KW-1133">Transmembrane helix</keyword>
<dbReference type="InterPro" id="IPR018852">
    <property type="entry name" value="DUF2456"/>
</dbReference>
<dbReference type="STRING" id="5288.A0A5C5G0X0"/>
<keyword evidence="3" id="KW-1185">Reference proteome</keyword>
<feature type="transmembrane region" description="Helical" evidence="1">
    <location>
        <begin position="209"/>
        <end position="231"/>
    </location>
</feature>
<dbReference type="PANTHER" id="PTHR28297">
    <property type="entry name" value="FUNGAL PROTEIN"/>
    <property type="match status" value="1"/>
</dbReference>
<dbReference type="PANTHER" id="PTHR28297:SF1">
    <property type="entry name" value="FUNGAL PROTEIN"/>
    <property type="match status" value="1"/>
</dbReference>
<feature type="transmembrane region" description="Helical" evidence="1">
    <location>
        <begin position="61"/>
        <end position="83"/>
    </location>
</feature>
<dbReference type="Proteomes" id="UP000311382">
    <property type="component" value="Unassembled WGS sequence"/>
</dbReference>
<sequence>MTRPRMRPRALTVPSEPILNRVPVAHECVEGHSRRISWRNPLGLPAPLTWKQILYIVGPQMIGAACIDGGANFGVACAMYRTIDEGDTITMWDIQHNTLAGDVAVTVFIQGILTFVIASGMVHVDMRRGGMAAFPYPWPDTQFAVVKGADPEAATSRRSKLWRTFHQRHGLGRGLHFFSGSHVNDIFDWSLTWRGLAVRLFWSVWKGSVLSALFFLVYWPITIAIIAPIWGGRDMAGTWVPEVTKALFGFLLGLVMNPLCALIALGSEDSVRQHRREVHDRNVREMEEAPPAVVTDAERVVRPKPVHFREGV</sequence>
<keyword evidence="1" id="KW-0472">Membrane</keyword>
<comment type="caution">
    <text evidence="2">The sequence shown here is derived from an EMBL/GenBank/DDBJ whole genome shotgun (WGS) entry which is preliminary data.</text>
</comment>
<dbReference type="Pfam" id="PF10445">
    <property type="entry name" value="DUF2456"/>
    <property type="match status" value="1"/>
</dbReference>
<evidence type="ECO:0000313" key="2">
    <source>
        <dbReference type="EMBL" id="TNY22565.1"/>
    </source>
</evidence>
<evidence type="ECO:0000313" key="3">
    <source>
        <dbReference type="Proteomes" id="UP000311382"/>
    </source>
</evidence>
<accession>A0A5C5G0X0</accession>
<protein>
    <submittedName>
        <fullName evidence="2">Uncharacterized protein</fullName>
    </submittedName>
</protein>
<name>A0A5C5G0X0_9BASI</name>
<proteinExistence type="predicted"/>